<dbReference type="EMBL" id="QKWP01001371">
    <property type="protein sequence ID" value="RIB09470.1"/>
    <property type="molecule type" value="Genomic_DNA"/>
</dbReference>
<dbReference type="InterPro" id="IPR007560">
    <property type="entry name" value="Restrct_endonuc_IV_Mrr"/>
</dbReference>
<dbReference type="OrthoDB" id="2422699at2759"/>
<dbReference type="GO" id="GO:0006302">
    <property type="term" value="P:double-strand break repair"/>
    <property type="evidence" value="ECO:0007669"/>
    <property type="project" value="UniProtKB-ARBA"/>
</dbReference>
<sequence>MNDQFYWYDDNVYYSRERELASNHKIGHDFEFTIHQKLNLSDIIANEVKVNQGDDGIDIIATYKNNFVLIQCKSIEKPIAVQTLRNFESSIEDTKYLTIKASSWVKSSKFNLSVCDETSIISTIKNHHFEQKNKENDKELVIQDFQSDVFYFSNFKGENVRIGRITVSKFKPY</sequence>
<evidence type="ECO:0000313" key="2">
    <source>
        <dbReference type="EMBL" id="RIB09470.1"/>
    </source>
</evidence>
<keyword evidence="3" id="KW-1185">Reference proteome</keyword>
<feature type="domain" description="Restriction endonuclease type IV Mrr" evidence="1">
    <location>
        <begin position="27"/>
        <end position="95"/>
    </location>
</feature>
<dbReference type="GO" id="GO:0004519">
    <property type="term" value="F:endonuclease activity"/>
    <property type="evidence" value="ECO:0007669"/>
    <property type="project" value="InterPro"/>
</dbReference>
<dbReference type="Gene3D" id="3.40.1350.10">
    <property type="match status" value="1"/>
</dbReference>
<dbReference type="GO" id="GO:0003677">
    <property type="term" value="F:DNA binding"/>
    <property type="evidence" value="ECO:0007669"/>
    <property type="project" value="InterPro"/>
</dbReference>
<dbReference type="Proteomes" id="UP000266673">
    <property type="component" value="Unassembled WGS sequence"/>
</dbReference>
<dbReference type="GO" id="GO:0009307">
    <property type="term" value="P:DNA restriction-modification system"/>
    <property type="evidence" value="ECO:0007669"/>
    <property type="project" value="InterPro"/>
</dbReference>
<organism evidence="2 3">
    <name type="scientific">Gigaspora rosea</name>
    <dbReference type="NCBI Taxonomy" id="44941"/>
    <lineage>
        <taxon>Eukaryota</taxon>
        <taxon>Fungi</taxon>
        <taxon>Fungi incertae sedis</taxon>
        <taxon>Mucoromycota</taxon>
        <taxon>Glomeromycotina</taxon>
        <taxon>Glomeromycetes</taxon>
        <taxon>Diversisporales</taxon>
        <taxon>Gigasporaceae</taxon>
        <taxon>Gigaspora</taxon>
    </lineage>
</organism>
<name>A0A397UH04_9GLOM</name>
<evidence type="ECO:0000313" key="3">
    <source>
        <dbReference type="Proteomes" id="UP000266673"/>
    </source>
</evidence>
<accession>A0A397UH04</accession>
<dbReference type="AlphaFoldDB" id="A0A397UH04"/>
<dbReference type="InterPro" id="IPR011335">
    <property type="entry name" value="Restrct_endonuc-II-like"/>
</dbReference>
<evidence type="ECO:0000259" key="1">
    <source>
        <dbReference type="Pfam" id="PF04471"/>
    </source>
</evidence>
<proteinExistence type="predicted"/>
<protein>
    <recommendedName>
        <fullName evidence="1">Restriction endonuclease type IV Mrr domain-containing protein</fullName>
    </recommendedName>
</protein>
<dbReference type="Pfam" id="PF04471">
    <property type="entry name" value="Mrr_cat"/>
    <property type="match status" value="1"/>
</dbReference>
<dbReference type="SUPFAM" id="SSF52980">
    <property type="entry name" value="Restriction endonuclease-like"/>
    <property type="match status" value="1"/>
</dbReference>
<gene>
    <name evidence="2" type="ORF">C2G38_2208845</name>
</gene>
<comment type="caution">
    <text evidence="2">The sequence shown here is derived from an EMBL/GenBank/DDBJ whole genome shotgun (WGS) entry which is preliminary data.</text>
</comment>
<reference evidence="2 3" key="1">
    <citation type="submission" date="2018-06" db="EMBL/GenBank/DDBJ databases">
        <title>Comparative genomics reveals the genomic features of Rhizophagus irregularis, R. cerebriforme, R. diaphanum and Gigaspora rosea, and their symbiotic lifestyle signature.</title>
        <authorList>
            <person name="Morin E."/>
            <person name="San Clemente H."/>
            <person name="Chen E.C.H."/>
            <person name="De La Providencia I."/>
            <person name="Hainaut M."/>
            <person name="Kuo A."/>
            <person name="Kohler A."/>
            <person name="Murat C."/>
            <person name="Tang N."/>
            <person name="Roy S."/>
            <person name="Loubradou J."/>
            <person name="Henrissat B."/>
            <person name="Grigoriev I.V."/>
            <person name="Corradi N."/>
            <person name="Roux C."/>
            <person name="Martin F.M."/>
        </authorList>
    </citation>
    <scope>NUCLEOTIDE SEQUENCE [LARGE SCALE GENOMIC DNA]</scope>
    <source>
        <strain evidence="2 3">DAOM 194757</strain>
    </source>
</reference>
<dbReference type="InterPro" id="IPR011856">
    <property type="entry name" value="tRNA_endonuc-like_dom_sf"/>
</dbReference>